<dbReference type="Pfam" id="PF02798">
    <property type="entry name" value="GST_N"/>
    <property type="match status" value="1"/>
</dbReference>
<reference evidence="4 5" key="1">
    <citation type="submission" date="2016-12" db="EMBL/GenBank/DDBJ databases">
        <title>The genomes of Aspergillus section Nigri reveals drivers in fungal speciation.</title>
        <authorList>
            <consortium name="DOE Joint Genome Institute"/>
            <person name="Vesth T.C."/>
            <person name="Nybo J."/>
            <person name="Theobald S."/>
            <person name="Brandl J."/>
            <person name="Frisvad J.C."/>
            <person name="Nielsen K.F."/>
            <person name="Lyhne E.K."/>
            <person name="Kogle M.E."/>
            <person name="Kuo A."/>
            <person name="Riley R."/>
            <person name="Clum A."/>
            <person name="Nolan M."/>
            <person name="Lipzen A."/>
            <person name="Salamov A."/>
            <person name="Henrissat B."/>
            <person name="Wiebenga A."/>
            <person name="De Vries R.P."/>
            <person name="Grigoriev I.V."/>
            <person name="Mortensen U.H."/>
            <person name="Andersen M.R."/>
            <person name="Baker S.E."/>
        </authorList>
    </citation>
    <scope>NUCLEOTIDE SEQUENCE [LARGE SCALE GENOMIC DNA]</scope>
    <source>
        <strain evidence="4 5">IBT 23096</strain>
    </source>
</reference>
<dbReference type="PANTHER" id="PTHR44051">
    <property type="entry name" value="GLUTATHIONE S-TRANSFERASE-RELATED"/>
    <property type="match status" value="1"/>
</dbReference>
<sequence length="219" mass="24609">MIKAPAVKLFYAPGSCSLAPHILLHETGIAFEGVRMRPGEARDAYPESFRQINPKMRVPAISLDGEVVTELPAVMTVISNLAPEKHFMGRSPLETARVYEWMNWLSGTLHSRGFGHYHRPDRFTDDTNGLEGVRSSAKRTILECFDDIEGRLHGLYAVGDHLTAVDPFLFVFYRWGVKQGIQDMKMYSQYSKLVSNLVRREAVAATLEAEDISSYIEGS</sequence>
<feature type="non-terminal residue" evidence="4">
    <location>
        <position position="1"/>
    </location>
</feature>
<dbReference type="CDD" id="cd03188">
    <property type="entry name" value="GST_C_Beta"/>
    <property type="match status" value="1"/>
</dbReference>
<dbReference type="InterPro" id="IPR040079">
    <property type="entry name" value="Glutathione_S-Trfase"/>
</dbReference>
<dbReference type="GeneID" id="36559370"/>
<keyword evidence="4" id="KW-0808">Transferase</keyword>
<dbReference type="CDD" id="cd03057">
    <property type="entry name" value="GST_N_Beta"/>
    <property type="match status" value="1"/>
</dbReference>
<accession>A0A2I2G6L0</accession>
<dbReference type="OrthoDB" id="2309723at2759"/>
<dbReference type="STRING" id="1392250.A0A2I2G6L0"/>
<organism evidence="4 5">
    <name type="scientific">Aspergillus steynii IBT 23096</name>
    <dbReference type="NCBI Taxonomy" id="1392250"/>
    <lineage>
        <taxon>Eukaryota</taxon>
        <taxon>Fungi</taxon>
        <taxon>Dikarya</taxon>
        <taxon>Ascomycota</taxon>
        <taxon>Pezizomycotina</taxon>
        <taxon>Eurotiomycetes</taxon>
        <taxon>Eurotiomycetidae</taxon>
        <taxon>Eurotiales</taxon>
        <taxon>Aspergillaceae</taxon>
        <taxon>Aspergillus</taxon>
        <taxon>Aspergillus subgen. Circumdati</taxon>
    </lineage>
</organism>
<feature type="domain" description="GST C-terminal" evidence="3">
    <location>
        <begin position="91"/>
        <end position="216"/>
    </location>
</feature>
<protein>
    <submittedName>
        <fullName evidence="4">Glutathione S-transferase</fullName>
    </submittedName>
</protein>
<keyword evidence="5" id="KW-1185">Reference proteome</keyword>
<evidence type="ECO:0000259" key="2">
    <source>
        <dbReference type="PROSITE" id="PS50404"/>
    </source>
</evidence>
<proteinExistence type="inferred from homology"/>
<comment type="similarity">
    <text evidence="1">Belongs to the GST superfamily.</text>
</comment>
<dbReference type="PROSITE" id="PS50404">
    <property type="entry name" value="GST_NTER"/>
    <property type="match status" value="1"/>
</dbReference>
<dbReference type="InterPro" id="IPR036249">
    <property type="entry name" value="Thioredoxin-like_sf"/>
</dbReference>
<evidence type="ECO:0000313" key="4">
    <source>
        <dbReference type="EMBL" id="PLB48503.1"/>
    </source>
</evidence>
<dbReference type="EMBL" id="MSFO01000005">
    <property type="protein sequence ID" value="PLB48503.1"/>
    <property type="molecule type" value="Genomic_DNA"/>
</dbReference>
<gene>
    <name evidence="4" type="ORF">P170DRAFT_456975</name>
</gene>
<dbReference type="InterPro" id="IPR004045">
    <property type="entry name" value="Glutathione_S-Trfase_N"/>
</dbReference>
<dbReference type="GO" id="GO:0016740">
    <property type="term" value="F:transferase activity"/>
    <property type="evidence" value="ECO:0007669"/>
    <property type="project" value="UniProtKB-KW"/>
</dbReference>
<dbReference type="SUPFAM" id="SSF52833">
    <property type="entry name" value="Thioredoxin-like"/>
    <property type="match status" value="1"/>
</dbReference>
<dbReference type="Gene3D" id="3.40.30.10">
    <property type="entry name" value="Glutaredoxin"/>
    <property type="match status" value="1"/>
</dbReference>
<evidence type="ECO:0000259" key="3">
    <source>
        <dbReference type="PROSITE" id="PS50405"/>
    </source>
</evidence>
<dbReference type="SFLD" id="SFLDS00019">
    <property type="entry name" value="Glutathione_Transferase_(cytos"/>
    <property type="match status" value="1"/>
</dbReference>
<comment type="caution">
    <text evidence="4">The sequence shown here is derived from an EMBL/GenBank/DDBJ whole genome shotgun (WGS) entry which is preliminary data.</text>
</comment>
<name>A0A2I2G6L0_9EURO</name>
<dbReference type="AlphaFoldDB" id="A0A2I2G6L0"/>
<evidence type="ECO:0000313" key="5">
    <source>
        <dbReference type="Proteomes" id="UP000234275"/>
    </source>
</evidence>
<dbReference type="Proteomes" id="UP000234275">
    <property type="component" value="Unassembled WGS sequence"/>
</dbReference>
<dbReference type="SUPFAM" id="SSF47616">
    <property type="entry name" value="GST C-terminal domain-like"/>
    <property type="match status" value="1"/>
</dbReference>
<feature type="domain" description="GST N-terminal" evidence="2">
    <location>
        <begin position="4"/>
        <end position="86"/>
    </location>
</feature>
<evidence type="ECO:0000256" key="1">
    <source>
        <dbReference type="ARBA" id="ARBA00007409"/>
    </source>
</evidence>
<dbReference type="Gene3D" id="1.20.1050.10">
    <property type="match status" value="1"/>
</dbReference>
<dbReference type="InterPro" id="IPR036282">
    <property type="entry name" value="Glutathione-S-Trfase_C_sf"/>
</dbReference>
<dbReference type="InterPro" id="IPR010987">
    <property type="entry name" value="Glutathione-S-Trfase_C-like"/>
</dbReference>
<dbReference type="VEuPathDB" id="FungiDB:P170DRAFT_456975"/>
<dbReference type="PANTHER" id="PTHR44051:SF8">
    <property type="entry name" value="GLUTATHIONE S-TRANSFERASE GSTA"/>
    <property type="match status" value="1"/>
</dbReference>
<dbReference type="RefSeq" id="XP_024703805.1">
    <property type="nucleotide sequence ID" value="XM_024851671.1"/>
</dbReference>
<dbReference type="PROSITE" id="PS50405">
    <property type="entry name" value="GST_CTER"/>
    <property type="match status" value="1"/>
</dbReference>